<keyword evidence="3" id="KW-0946">Virion</keyword>
<evidence type="ECO:0000313" key="4">
    <source>
        <dbReference type="Proteomes" id="UP000318050"/>
    </source>
</evidence>
<name>A0A560IX38_9PROT</name>
<dbReference type="Proteomes" id="UP000318050">
    <property type="component" value="Unassembled WGS sequence"/>
</dbReference>
<reference evidence="3 4" key="1">
    <citation type="submission" date="2019-06" db="EMBL/GenBank/DDBJ databases">
        <title>Genomic Encyclopedia of Type Strains, Phase IV (KMG-V): Genome sequencing to study the core and pangenomes of soil and plant-associated prokaryotes.</title>
        <authorList>
            <person name="Whitman W."/>
        </authorList>
    </citation>
    <scope>NUCLEOTIDE SEQUENCE [LARGE SCALE GENOMIC DNA]</scope>
    <source>
        <strain evidence="3 4">BR 11140</strain>
    </source>
</reference>
<evidence type="ECO:0000313" key="3">
    <source>
        <dbReference type="EMBL" id="TWB63603.1"/>
    </source>
</evidence>
<evidence type="ECO:0000259" key="2">
    <source>
        <dbReference type="Pfam" id="PF05229"/>
    </source>
</evidence>
<evidence type="ECO:0000256" key="1">
    <source>
        <dbReference type="SAM" id="SignalP"/>
    </source>
</evidence>
<dbReference type="InterPro" id="IPR053167">
    <property type="entry name" value="Spore_coat_component"/>
</dbReference>
<gene>
    <name evidence="3" type="ORF">FBZ92_10394</name>
</gene>
<dbReference type="PANTHER" id="PTHR37089">
    <property type="entry name" value="PROTEIN U-RELATED"/>
    <property type="match status" value="1"/>
</dbReference>
<dbReference type="InterPro" id="IPR007893">
    <property type="entry name" value="Spore_coat_U/FanG"/>
</dbReference>
<accession>A0A560IX38</accession>
<dbReference type="AlphaFoldDB" id="A0A560IX38"/>
<dbReference type="PANTHER" id="PTHR37089:SF3">
    <property type="entry name" value="EXPORTED PROTEIN"/>
    <property type="match status" value="1"/>
</dbReference>
<keyword evidence="3" id="KW-0167">Capsid protein</keyword>
<sequence length="165" mass="17826">MTRRPLPQRRRTRGWRTWLPTALLLALALLLIPHGAQAQCTVSVTTLNYGTYIPFRAFPTNSTGGVTVDCTAALPAGYTVTLSSGNSGSYSSRRMLYGGYNLNYQLFTDSLRSNIWGDGSGSTRTVVGDCLSPCHTVHPIYGSMPAGQIVQPGAYSDTITVTVIY</sequence>
<comment type="caution">
    <text evidence="3">The sequence shown here is derived from an EMBL/GenBank/DDBJ whole genome shotgun (WGS) entry which is preliminary data.</text>
</comment>
<dbReference type="OrthoDB" id="582666at2"/>
<protein>
    <submittedName>
        <fullName evidence="3">Spore coat protein U-like protein</fullName>
    </submittedName>
</protein>
<proteinExistence type="predicted"/>
<dbReference type="EMBL" id="VITT01000003">
    <property type="protein sequence ID" value="TWB63603.1"/>
    <property type="molecule type" value="Genomic_DNA"/>
</dbReference>
<feature type="domain" description="Spore coat protein U/FanG" evidence="2">
    <location>
        <begin position="33"/>
        <end position="162"/>
    </location>
</feature>
<feature type="signal peptide" evidence="1">
    <location>
        <begin position="1"/>
        <end position="38"/>
    </location>
</feature>
<dbReference type="Pfam" id="PF05229">
    <property type="entry name" value="SCPU"/>
    <property type="match status" value="1"/>
</dbReference>
<feature type="chain" id="PRO_5021916694" evidence="1">
    <location>
        <begin position="39"/>
        <end position="165"/>
    </location>
</feature>
<keyword evidence="1" id="KW-0732">Signal</keyword>
<dbReference type="SMART" id="SM00972">
    <property type="entry name" value="SCPU"/>
    <property type="match status" value="1"/>
</dbReference>
<organism evidence="3 4">
    <name type="scientific">Nitrospirillum amazonense</name>
    <dbReference type="NCBI Taxonomy" id="28077"/>
    <lineage>
        <taxon>Bacteria</taxon>
        <taxon>Pseudomonadati</taxon>
        <taxon>Pseudomonadota</taxon>
        <taxon>Alphaproteobacteria</taxon>
        <taxon>Rhodospirillales</taxon>
        <taxon>Azospirillaceae</taxon>
        <taxon>Nitrospirillum</taxon>
    </lineage>
</organism>